<protein>
    <recommendedName>
        <fullName evidence="6">C2H2-type domain-containing protein</fullName>
    </recommendedName>
</protein>
<evidence type="ECO:0000256" key="4">
    <source>
        <dbReference type="PROSITE-ProRule" id="PRU00042"/>
    </source>
</evidence>
<feature type="region of interest" description="Disordered" evidence="5">
    <location>
        <begin position="590"/>
        <end position="617"/>
    </location>
</feature>
<organism evidence="7 8">
    <name type="scientific">Hermanssonia centrifuga</name>
    <dbReference type="NCBI Taxonomy" id="98765"/>
    <lineage>
        <taxon>Eukaryota</taxon>
        <taxon>Fungi</taxon>
        <taxon>Dikarya</taxon>
        <taxon>Basidiomycota</taxon>
        <taxon>Agaricomycotina</taxon>
        <taxon>Agaricomycetes</taxon>
        <taxon>Polyporales</taxon>
        <taxon>Meruliaceae</taxon>
        <taxon>Hermanssonia</taxon>
    </lineage>
</organism>
<evidence type="ECO:0000256" key="1">
    <source>
        <dbReference type="ARBA" id="ARBA00022723"/>
    </source>
</evidence>
<gene>
    <name evidence="7" type="ORF">PHLCEN_2v13149</name>
</gene>
<dbReference type="PANTHER" id="PTHR23235:SF120">
    <property type="entry name" value="KRUPPEL-LIKE FACTOR 15"/>
    <property type="match status" value="1"/>
</dbReference>
<dbReference type="SUPFAM" id="SSF57667">
    <property type="entry name" value="beta-beta-alpha zinc fingers"/>
    <property type="match status" value="2"/>
</dbReference>
<dbReference type="InterPro" id="IPR013087">
    <property type="entry name" value="Znf_C2H2_type"/>
</dbReference>
<proteinExistence type="predicted"/>
<dbReference type="Gene3D" id="3.30.160.60">
    <property type="entry name" value="Classic Zinc Finger"/>
    <property type="match status" value="1"/>
</dbReference>
<feature type="domain" description="C2H2-type" evidence="6">
    <location>
        <begin position="348"/>
        <end position="370"/>
    </location>
</feature>
<feature type="compositionally biased region" description="Acidic residues" evidence="5">
    <location>
        <begin position="16"/>
        <end position="36"/>
    </location>
</feature>
<dbReference type="PROSITE" id="PS50157">
    <property type="entry name" value="ZINC_FINGER_C2H2_2"/>
    <property type="match status" value="3"/>
</dbReference>
<feature type="region of interest" description="Disordered" evidence="5">
    <location>
        <begin position="444"/>
        <end position="467"/>
    </location>
</feature>
<feature type="domain" description="C2H2-type" evidence="6">
    <location>
        <begin position="317"/>
        <end position="342"/>
    </location>
</feature>
<feature type="domain" description="C2H2-type" evidence="6">
    <location>
        <begin position="375"/>
        <end position="403"/>
    </location>
</feature>
<sequence>MDPLLQGADDPTAEGQEWEDGEEDYDDEEEYDAEAEEIARRLGDQLWADIAKAQAEAAATTSTPAAAEPSIPPRIRPSSPMTKEPSPKLYEGKKSQNKKQDAALLTVRTILSFAFKDPVVRATLATSIIPAAENASVLDILTRCASSNSISKALARPLSDAVVSLAKSEVLFSSMRNSDAPSIQLDKGKRKRDRVDEGSTDGRYLKKAAIEYPDLPSQISEAVRIITSALSTQPPTNHPPESGVVSSIQYQLHQVFLFAMTSAPRARPEQAHALQELGGMIQMLGILTNIPIGPTPPPWAPTAPVASPPPDIGTAVYPCLIHSCLKTFHRLYSLRTHQRAHALVNRPYRCNSCPASFLRNHDLKRHIKLHDKTAWKCSGCGKMFSRRDAIKRHQDTRGRGGKGHADSACASADIEEVEVDKEEGEEDATRRAKLWNGIVANQLANAPVPGAPPEGAGSGVEDERSAEEGEIPLHVIEHAQATVLQLHPIIHARVSNVPPPTPGSVLEIPPHAGHQTLASVIARSQAQYQTPIPPVPPSEAPPPNATVSEDIHDTQPETTVDSSSAGPISLSWLSEEQTKLLEQAIAQAASAAQAQAEAEAALEEEDDDFDDEQFHEA</sequence>
<feature type="region of interest" description="Disordered" evidence="5">
    <location>
        <begin position="1"/>
        <end position="36"/>
    </location>
</feature>
<evidence type="ECO:0000313" key="8">
    <source>
        <dbReference type="Proteomes" id="UP000186601"/>
    </source>
</evidence>
<dbReference type="AlphaFoldDB" id="A0A2R6NF30"/>
<keyword evidence="2 4" id="KW-0863">Zinc-finger</keyword>
<keyword evidence="3" id="KW-0862">Zinc</keyword>
<dbReference type="EMBL" id="MLYV02001299">
    <property type="protein sequence ID" value="PSR70973.1"/>
    <property type="molecule type" value="Genomic_DNA"/>
</dbReference>
<dbReference type="GO" id="GO:0008270">
    <property type="term" value="F:zinc ion binding"/>
    <property type="evidence" value="ECO:0007669"/>
    <property type="project" value="UniProtKB-KW"/>
</dbReference>
<dbReference type="InterPro" id="IPR036236">
    <property type="entry name" value="Znf_C2H2_sf"/>
</dbReference>
<dbReference type="Proteomes" id="UP000186601">
    <property type="component" value="Unassembled WGS sequence"/>
</dbReference>
<evidence type="ECO:0000313" key="7">
    <source>
        <dbReference type="EMBL" id="PSR70973.1"/>
    </source>
</evidence>
<feature type="compositionally biased region" description="Low complexity" evidence="5">
    <location>
        <begin position="590"/>
        <end position="599"/>
    </location>
</feature>
<dbReference type="GO" id="GO:0000981">
    <property type="term" value="F:DNA-binding transcription factor activity, RNA polymerase II-specific"/>
    <property type="evidence" value="ECO:0007669"/>
    <property type="project" value="TreeGrafter"/>
</dbReference>
<keyword evidence="8" id="KW-1185">Reference proteome</keyword>
<evidence type="ECO:0000259" key="6">
    <source>
        <dbReference type="PROSITE" id="PS50157"/>
    </source>
</evidence>
<keyword evidence="1" id="KW-0479">Metal-binding</keyword>
<evidence type="ECO:0000256" key="3">
    <source>
        <dbReference type="ARBA" id="ARBA00022833"/>
    </source>
</evidence>
<evidence type="ECO:0000256" key="2">
    <source>
        <dbReference type="ARBA" id="ARBA00022771"/>
    </source>
</evidence>
<dbReference type="SMART" id="SM00355">
    <property type="entry name" value="ZnF_C2H2"/>
    <property type="match status" value="3"/>
</dbReference>
<feature type="compositionally biased region" description="Acidic residues" evidence="5">
    <location>
        <begin position="600"/>
        <end position="611"/>
    </location>
</feature>
<feature type="compositionally biased region" description="Pro residues" evidence="5">
    <location>
        <begin position="531"/>
        <end position="544"/>
    </location>
</feature>
<dbReference type="PROSITE" id="PS00028">
    <property type="entry name" value="ZINC_FINGER_C2H2_1"/>
    <property type="match status" value="1"/>
</dbReference>
<name>A0A2R6NF30_9APHY</name>
<dbReference type="GO" id="GO:0000978">
    <property type="term" value="F:RNA polymerase II cis-regulatory region sequence-specific DNA binding"/>
    <property type="evidence" value="ECO:0007669"/>
    <property type="project" value="TreeGrafter"/>
</dbReference>
<feature type="compositionally biased region" description="Low complexity" evidence="5">
    <location>
        <begin position="53"/>
        <end position="69"/>
    </location>
</feature>
<comment type="caution">
    <text evidence="7">The sequence shown here is derived from an EMBL/GenBank/DDBJ whole genome shotgun (WGS) entry which is preliminary data.</text>
</comment>
<dbReference type="OrthoDB" id="8922241at2759"/>
<reference evidence="7 8" key="1">
    <citation type="submission" date="2018-02" db="EMBL/GenBank/DDBJ databases">
        <title>Genome sequence of the basidiomycete white-rot fungus Phlebia centrifuga.</title>
        <authorList>
            <person name="Granchi Z."/>
            <person name="Peng M."/>
            <person name="de Vries R.P."/>
            <person name="Hilden K."/>
            <person name="Makela M.R."/>
            <person name="Grigoriev I."/>
            <person name="Riley R."/>
        </authorList>
    </citation>
    <scope>NUCLEOTIDE SEQUENCE [LARGE SCALE GENOMIC DNA]</scope>
    <source>
        <strain evidence="7 8">FBCC195</strain>
    </source>
</reference>
<dbReference type="PANTHER" id="PTHR23235">
    <property type="entry name" value="KRUEPPEL-LIKE TRANSCRIPTION FACTOR"/>
    <property type="match status" value="1"/>
</dbReference>
<dbReference type="Pfam" id="PF00096">
    <property type="entry name" value="zf-C2H2"/>
    <property type="match status" value="1"/>
</dbReference>
<dbReference type="STRING" id="98765.A0A2R6NF30"/>
<accession>A0A2R6NF30</accession>
<feature type="region of interest" description="Disordered" evidence="5">
    <location>
        <begin position="529"/>
        <end position="571"/>
    </location>
</feature>
<feature type="compositionally biased region" description="Polar residues" evidence="5">
    <location>
        <begin position="556"/>
        <end position="571"/>
    </location>
</feature>
<evidence type="ECO:0000256" key="5">
    <source>
        <dbReference type="SAM" id="MobiDB-lite"/>
    </source>
</evidence>
<feature type="region of interest" description="Disordered" evidence="5">
    <location>
        <begin position="53"/>
        <end position="97"/>
    </location>
</feature>